<reference evidence="3 4" key="1">
    <citation type="submission" date="2019-02" db="EMBL/GenBank/DDBJ databases">
        <title>Siculibacillus lacustris gen. nov., sp. nov., a new rosette-forming bacterium isolated from a freshwater crater lake (Lake St. Ana, Romania).</title>
        <authorList>
            <person name="Felfoldi T."/>
            <person name="Marton Z."/>
            <person name="Szabo A."/>
            <person name="Mentes A."/>
            <person name="Boka K."/>
            <person name="Marialigeti K."/>
            <person name="Mathe I."/>
            <person name="Koncz M."/>
            <person name="Schumann P."/>
            <person name="Toth E."/>
        </authorList>
    </citation>
    <scope>NUCLEOTIDE SEQUENCE [LARGE SCALE GENOMIC DNA]</scope>
    <source>
        <strain evidence="3 4">SA-279</strain>
    </source>
</reference>
<dbReference type="SUPFAM" id="SSF52172">
    <property type="entry name" value="CheY-like"/>
    <property type="match status" value="1"/>
</dbReference>
<dbReference type="SMART" id="SM00448">
    <property type="entry name" value="REC"/>
    <property type="match status" value="1"/>
</dbReference>
<evidence type="ECO:0000313" key="4">
    <source>
        <dbReference type="Proteomes" id="UP000292781"/>
    </source>
</evidence>
<dbReference type="InterPro" id="IPR001789">
    <property type="entry name" value="Sig_transdc_resp-reg_receiver"/>
</dbReference>
<dbReference type="PROSITE" id="PS50110">
    <property type="entry name" value="RESPONSE_REGULATORY"/>
    <property type="match status" value="1"/>
</dbReference>
<dbReference type="AlphaFoldDB" id="A0A4Q9VKA3"/>
<keyword evidence="1" id="KW-0597">Phosphoprotein</keyword>
<dbReference type="EMBL" id="SJFN01000024">
    <property type="protein sequence ID" value="TBW35819.1"/>
    <property type="molecule type" value="Genomic_DNA"/>
</dbReference>
<comment type="caution">
    <text evidence="3">The sequence shown here is derived from an EMBL/GenBank/DDBJ whole genome shotgun (WGS) entry which is preliminary data.</text>
</comment>
<dbReference type="OrthoDB" id="9793421at2"/>
<dbReference type="InterPro" id="IPR011006">
    <property type="entry name" value="CheY-like_superfamily"/>
</dbReference>
<protein>
    <submittedName>
        <fullName evidence="3">Response regulator</fullName>
    </submittedName>
</protein>
<evidence type="ECO:0000259" key="2">
    <source>
        <dbReference type="PROSITE" id="PS50110"/>
    </source>
</evidence>
<dbReference type="RefSeq" id="WP_131310520.1">
    <property type="nucleotide sequence ID" value="NZ_SJFN01000024.1"/>
</dbReference>
<gene>
    <name evidence="3" type="ORF">EYW49_15615</name>
</gene>
<dbReference type="GO" id="GO:0000160">
    <property type="term" value="P:phosphorelay signal transduction system"/>
    <property type="evidence" value="ECO:0007669"/>
    <property type="project" value="InterPro"/>
</dbReference>
<evidence type="ECO:0000313" key="3">
    <source>
        <dbReference type="EMBL" id="TBW35819.1"/>
    </source>
</evidence>
<proteinExistence type="predicted"/>
<organism evidence="3 4">
    <name type="scientific">Siculibacillus lacustris</name>
    <dbReference type="NCBI Taxonomy" id="1549641"/>
    <lineage>
        <taxon>Bacteria</taxon>
        <taxon>Pseudomonadati</taxon>
        <taxon>Pseudomonadota</taxon>
        <taxon>Alphaproteobacteria</taxon>
        <taxon>Hyphomicrobiales</taxon>
        <taxon>Ancalomicrobiaceae</taxon>
        <taxon>Siculibacillus</taxon>
    </lineage>
</organism>
<keyword evidence="4" id="KW-1185">Reference proteome</keyword>
<feature type="modified residue" description="4-aspartylphosphate" evidence="1">
    <location>
        <position position="53"/>
    </location>
</feature>
<dbReference type="Pfam" id="PF00072">
    <property type="entry name" value="Response_reg"/>
    <property type="match status" value="1"/>
</dbReference>
<dbReference type="Proteomes" id="UP000292781">
    <property type="component" value="Unassembled WGS sequence"/>
</dbReference>
<feature type="domain" description="Response regulatory" evidence="2">
    <location>
        <begin position="3"/>
        <end position="115"/>
    </location>
</feature>
<evidence type="ECO:0000256" key="1">
    <source>
        <dbReference type="PROSITE-ProRule" id="PRU00169"/>
    </source>
</evidence>
<dbReference type="Gene3D" id="3.40.50.2300">
    <property type="match status" value="1"/>
</dbReference>
<sequence length="146" mass="15268">MLKVLIVEDELMIADMVEEMLVDGGYEVCGIARTVEDAAALGRLHQPDLAVIDVRLAGGGLGIDIPERWADLDRIGILYATGNPIFLMQSGAVGDACLTKPYNGADLQRSLAIVTALVAGGTATAPFPRGFQLLHGEARANAAHGG</sequence>
<accession>A0A4Q9VKA3</accession>
<name>A0A4Q9VKA3_9HYPH</name>